<evidence type="ECO:0000313" key="2">
    <source>
        <dbReference type="Proteomes" id="UP000012960"/>
    </source>
</evidence>
<dbReference type="AlphaFoldDB" id="A0A804KFA5"/>
<dbReference type="EnsemblPlants" id="Ma09_t02910.1">
    <property type="protein sequence ID" value="Ma09_p02910.1"/>
    <property type="gene ID" value="Ma09_g02910"/>
</dbReference>
<accession>A0A804KFA5</accession>
<proteinExistence type="predicted"/>
<evidence type="ECO:0000313" key="1">
    <source>
        <dbReference type="EnsemblPlants" id="Ma09_p02910.1"/>
    </source>
</evidence>
<sequence>MLLNDVFRLVCLAFFCLEHGMTDFL</sequence>
<dbReference type="InParanoid" id="A0A804KFA5"/>
<protein>
    <submittedName>
        <fullName evidence="1">Uncharacterized protein</fullName>
    </submittedName>
</protein>
<name>A0A804KFA5_MUSAM</name>
<keyword evidence="2" id="KW-1185">Reference proteome</keyword>
<dbReference type="Proteomes" id="UP000012960">
    <property type="component" value="Unplaced"/>
</dbReference>
<organism evidence="1 2">
    <name type="scientific">Musa acuminata subsp. malaccensis</name>
    <name type="common">Wild banana</name>
    <name type="synonym">Musa malaccensis</name>
    <dbReference type="NCBI Taxonomy" id="214687"/>
    <lineage>
        <taxon>Eukaryota</taxon>
        <taxon>Viridiplantae</taxon>
        <taxon>Streptophyta</taxon>
        <taxon>Embryophyta</taxon>
        <taxon>Tracheophyta</taxon>
        <taxon>Spermatophyta</taxon>
        <taxon>Magnoliopsida</taxon>
        <taxon>Liliopsida</taxon>
        <taxon>Zingiberales</taxon>
        <taxon>Musaceae</taxon>
        <taxon>Musa</taxon>
    </lineage>
</organism>
<dbReference type="Gramene" id="Ma09_t02910.1">
    <property type="protein sequence ID" value="Ma09_p02910.1"/>
    <property type="gene ID" value="Ma09_g02910"/>
</dbReference>
<reference evidence="1" key="1">
    <citation type="submission" date="2021-05" db="UniProtKB">
        <authorList>
            <consortium name="EnsemblPlants"/>
        </authorList>
    </citation>
    <scope>IDENTIFICATION</scope>
    <source>
        <strain evidence="1">subsp. malaccensis</strain>
    </source>
</reference>